<comment type="caution">
    <text evidence="1">The sequence shown here is derived from an EMBL/GenBank/DDBJ whole genome shotgun (WGS) entry which is preliminary data.</text>
</comment>
<dbReference type="EMBL" id="BBSC01000006">
    <property type="protein sequence ID" value="GAM76377.1"/>
    <property type="molecule type" value="Genomic_DNA"/>
</dbReference>
<gene>
    <name evidence="1" type="ORF">JCM19241_3914</name>
</gene>
<accession>A0A0B8QH20</accession>
<protein>
    <submittedName>
        <fullName evidence="1">Uncharacterized protein</fullName>
    </submittedName>
</protein>
<reference evidence="1 2" key="2">
    <citation type="submission" date="2015-01" db="EMBL/GenBank/DDBJ databases">
        <authorList>
            <consortium name="NBRP consortium"/>
            <person name="Sawabe T."/>
            <person name="Meirelles P."/>
            <person name="Feng G."/>
            <person name="Sayaka M."/>
            <person name="Hattori M."/>
            <person name="Ohkuma M."/>
        </authorList>
    </citation>
    <scope>NUCLEOTIDE SEQUENCE [LARGE SCALE GENOMIC DNA]</scope>
    <source>
        <strain evidence="2">JCM 19241</strain>
    </source>
</reference>
<dbReference type="Proteomes" id="UP000031666">
    <property type="component" value="Unassembled WGS sequence"/>
</dbReference>
<evidence type="ECO:0000313" key="1">
    <source>
        <dbReference type="EMBL" id="GAM76377.1"/>
    </source>
</evidence>
<name>A0A0B8QH20_9VIBR</name>
<organism evidence="1 2">
    <name type="scientific">Vibrio ishigakensis</name>
    <dbReference type="NCBI Taxonomy" id="1481914"/>
    <lineage>
        <taxon>Bacteria</taxon>
        <taxon>Pseudomonadati</taxon>
        <taxon>Pseudomonadota</taxon>
        <taxon>Gammaproteobacteria</taxon>
        <taxon>Vibrionales</taxon>
        <taxon>Vibrionaceae</taxon>
        <taxon>Vibrio</taxon>
    </lineage>
</organism>
<evidence type="ECO:0000313" key="2">
    <source>
        <dbReference type="Proteomes" id="UP000031666"/>
    </source>
</evidence>
<dbReference type="STRING" id="1481914.JCM19241_3914"/>
<reference evidence="1 2" key="1">
    <citation type="submission" date="2015-01" db="EMBL/GenBank/DDBJ databases">
        <title>Vibrio sp. C94 JCM 19241 whole genome shotgun sequence.</title>
        <authorList>
            <person name="Sawabe T."/>
            <person name="Meirelles P."/>
            <person name="Feng G."/>
            <person name="Sayaka M."/>
            <person name="Hattori M."/>
            <person name="Ohkuma M."/>
        </authorList>
    </citation>
    <scope>NUCLEOTIDE SEQUENCE [LARGE SCALE GENOMIC DNA]</scope>
    <source>
        <strain evidence="2">JCM 19241</strain>
    </source>
</reference>
<dbReference type="AlphaFoldDB" id="A0A0B8QH20"/>
<proteinExistence type="predicted"/>
<sequence length="137" mass="14597">MWGTEVSAIVDRVPSVLDNFKDKYKQKAADKLASKGLPSFITKRVAPSDRLKPTKFTLGIAFGYADDTNNANAYIGLADKSSDIQVGGSLDQNASVQSRQLTSVTSVSSTVSQTSQLAGSTALRLNLTKSRLVAQCP</sequence>